<organism evidence="1 2">
    <name type="scientific">Aureobasidium pullulans</name>
    <name type="common">Black yeast</name>
    <name type="synonym">Pullularia pullulans</name>
    <dbReference type="NCBI Taxonomy" id="5580"/>
    <lineage>
        <taxon>Eukaryota</taxon>
        <taxon>Fungi</taxon>
        <taxon>Dikarya</taxon>
        <taxon>Ascomycota</taxon>
        <taxon>Pezizomycotina</taxon>
        <taxon>Dothideomycetes</taxon>
        <taxon>Dothideomycetidae</taxon>
        <taxon>Dothideales</taxon>
        <taxon>Saccotheciaceae</taxon>
        <taxon>Aureobasidium</taxon>
    </lineage>
</organism>
<sequence length="60" mass="6869">MSDEQFCKIDNIWPRTPTKSYGRPRWTRNVVAIILAKSVEQARCVRNSLRLDSGSDCISV</sequence>
<name>A0A4S8Y3R0_AURPU</name>
<comment type="caution">
    <text evidence="1">The sequence shown here is derived from an EMBL/GenBank/DDBJ whole genome shotgun (WGS) entry which is preliminary data.</text>
</comment>
<reference evidence="1 2" key="1">
    <citation type="submission" date="2018-10" db="EMBL/GenBank/DDBJ databases">
        <title>Fifty Aureobasidium pullulans genomes reveal a recombining polyextremotolerant generalist.</title>
        <authorList>
            <person name="Gostincar C."/>
            <person name="Turk M."/>
            <person name="Zajc J."/>
            <person name="Gunde-Cimerman N."/>
        </authorList>
    </citation>
    <scope>NUCLEOTIDE SEQUENCE [LARGE SCALE GENOMIC DNA]</scope>
    <source>
        <strain evidence="1 2">EXF-11013</strain>
    </source>
</reference>
<gene>
    <name evidence="1" type="ORF">D6D22_03297</name>
</gene>
<protein>
    <submittedName>
        <fullName evidence="1">Uncharacterized protein</fullName>
    </submittedName>
</protein>
<accession>A0A4S8Y3R0</accession>
<dbReference type="AlphaFoldDB" id="A0A4S8Y3R0"/>
<evidence type="ECO:0000313" key="2">
    <source>
        <dbReference type="Proteomes" id="UP000310687"/>
    </source>
</evidence>
<dbReference type="EMBL" id="QZAL01000031">
    <property type="protein sequence ID" value="THW45996.1"/>
    <property type="molecule type" value="Genomic_DNA"/>
</dbReference>
<proteinExistence type="predicted"/>
<dbReference type="Proteomes" id="UP000310687">
    <property type="component" value="Unassembled WGS sequence"/>
</dbReference>
<evidence type="ECO:0000313" key="1">
    <source>
        <dbReference type="EMBL" id="THW45996.1"/>
    </source>
</evidence>